<keyword evidence="3" id="KW-1185">Reference proteome</keyword>
<dbReference type="OrthoDB" id="501164at2759"/>
<evidence type="ECO:0000259" key="1">
    <source>
        <dbReference type="Pfam" id="PF14311"/>
    </source>
</evidence>
<dbReference type="PANTHER" id="PTHR37317:SF1">
    <property type="entry name" value="ZINC-RIBBON DOMAIN-CONTAINING PROTEIN-RELATED"/>
    <property type="match status" value="1"/>
</dbReference>
<protein>
    <submittedName>
        <fullName evidence="2">Predicted protein</fullName>
    </submittedName>
</protein>
<dbReference type="Proteomes" id="UP000001876">
    <property type="component" value="Unassembled WGS sequence"/>
</dbReference>
<feature type="domain" description="Treble clef zinc finger" evidence="1">
    <location>
        <begin position="187"/>
        <end position="241"/>
    </location>
</feature>
<accession>C1N870</accession>
<dbReference type="AlphaFoldDB" id="C1N870"/>
<reference evidence="2 3" key="1">
    <citation type="journal article" date="2009" name="Science">
        <title>Green evolution and dynamic adaptations revealed by genomes of the marine picoeukaryotes Micromonas.</title>
        <authorList>
            <person name="Worden A.Z."/>
            <person name="Lee J.H."/>
            <person name="Mock T."/>
            <person name="Rouze P."/>
            <person name="Simmons M.P."/>
            <person name="Aerts A.L."/>
            <person name="Allen A.E."/>
            <person name="Cuvelier M.L."/>
            <person name="Derelle E."/>
            <person name="Everett M.V."/>
            <person name="Foulon E."/>
            <person name="Grimwood J."/>
            <person name="Gundlach H."/>
            <person name="Henrissat B."/>
            <person name="Napoli C."/>
            <person name="McDonald S.M."/>
            <person name="Parker M.S."/>
            <person name="Rombauts S."/>
            <person name="Salamov A."/>
            <person name="Von Dassow P."/>
            <person name="Badger J.H."/>
            <person name="Coutinho P.M."/>
            <person name="Demir E."/>
            <person name="Dubchak I."/>
            <person name="Gentemann C."/>
            <person name="Eikrem W."/>
            <person name="Gready J.E."/>
            <person name="John U."/>
            <person name="Lanier W."/>
            <person name="Lindquist E.A."/>
            <person name="Lucas S."/>
            <person name="Mayer K.F."/>
            <person name="Moreau H."/>
            <person name="Not F."/>
            <person name="Otillar R."/>
            <person name="Panaud O."/>
            <person name="Pangilinan J."/>
            <person name="Paulsen I."/>
            <person name="Piegu B."/>
            <person name="Poliakov A."/>
            <person name="Robbens S."/>
            <person name="Schmutz J."/>
            <person name="Toulza E."/>
            <person name="Wyss T."/>
            <person name="Zelensky A."/>
            <person name="Zhou K."/>
            <person name="Armbrust E.V."/>
            <person name="Bhattacharya D."/>
            <person name="Goodenough U.W."/>
            <person name="Van de Peer Y."/>
            <person name="Grigoriev I.V."/>
        </authorList>
    </citation>
    <scope>NUCLEOTIDE SEQUENCE [LARGE SCALE GENOMIC DNA]</scope>
    <source>
        <strain evidence="2 3">CCMP1545</strain>
    </source>
</reference>
<feature type="domain" description="Treble clef zinc finger" evidence="1">
    <location>
        <begin position="107"/>
        <end position="164"/>
    </location>
</feature>
<dbReference type="RefSeq" id="XP_003064030.1">
    <property type="nucleotide sequence ID" value="XM_003063984.1"/>
</dbReference>
<dbReference type="PANTHER" id="PTHR37317">
    <property type="entry name" value="BLR8090 PROTEIN"/>
    <property type="match status" value="1"/>
</dbReference>
<proteinExistence type="predicted"/>
<feature type="domain" description="Treble clef zinc finger" evidence="1">
    <location>
        <begin position="37"/>
        <end position="84"/>
    </location>
</feature>
<dbReference type="EMBL" id="GG663750">
    <property type="protein sequence ID" value="EEH51652.1"/>
    <property type="molecule type" value="Genomic_DNA"/>
</dbReference>
<evidence type="ECO:0000313" key="2">
    <source>
        <dbReference type="EMBL" id="EEH51652.1"/>
    </source>
</evidence>
<gene>
    <name evidence="2" type="ORF">MICPUCDRAFT_53973</name>
</gene>
<dbReference type="KEGG" id="mpp:MICPUCDRAFT_53973"/>
<evidence type="ECO:0000313" key="3">
    <source>
        <dbReference type="Proteomes" id="UP000001876"/>
    </source>
</evidence>
<organism evidence="3">
    <name type="scientific">Micromonas pusilla (strain CCMP1545)</name>
    <name type="common">Picoplanktonic green alga</name>
    <dbReference type="NCBI Taxonomy" id="564608"/>
    <lineage>
        <taxon>Eukaryota</taxon>
        <taxon>Viridiplantae</taxon>
        <taxon>Chlorophyta</taxon>
        <taxon>Mamiellophyceae</taxon>
        <taxon>Mamiellales</taxon>
        <taxon>Mamiellaceae</taxon>
        <taxon>Micromonas</taxon>
    </lineage>
</organism>
<sequence>MVKKRGANQHTGKPFIEWCAENGKRGERLANEFREELPTELTYASNYKAKWKCSNVKCKHVWRAMVCSRTKSHRHTGCPKCANRIPLSKTHNFLVWCEKNGELGKKLSREYVDKDKPPTAVTKASHYKAKWKCSNVECKHVWRAQVSDRTKSDKPRGCPKCANHGPLSKANNFLVWCEKNGELGKKLSREYVDKDKPPTAVTYRSTYKALWKCAECDHEWLATLNQRTTSRNPNACPACGARKSAGDEHAAG</sequence>
<name>C1N870_MICPC</name>
<dbReference type="GeneID" id="9689659"/>
<dbReference type="Pfam" id="PF14311">
    <property type="entry name" value="DUF4379"/>
    <property type="match status" value="3"/>
</dbReference>
<dbReference type="InterPro" id="IPR025487">
    <property type="entry name" value="DUF4379"/>
</dbReference>